<keyword evidence="2" id="KW-1185">Reference proteome</keyword>
<evidence type="ECO:0000313" key="2">
    <source>
        <dbReference type="Proteomes" id="UP000321306"/>
    </source>
</evidence>
<name>A0A511N6S4_DEIC1</name>
<evidence type="ECO:0000313" key="1">
    <source>
        <dbReference type="EMBL" id="GEM48554.1"/>
    </source>
</evidence>
<gene>
    <name evidence="1" type="ORF">DC3_41890</name>
</gene>
<dbReference type="EMBL" id="BJXB01000022">
    <property type="protein sequence ID" value="GEM48554.1"/>
    <property type="molecule type" value="Genomic_DNA"/>
</dbReference>
<comment type="caution">
    <text evidence="1">The sequence shown here is derived from an EMBL/GenBank/DDBJ whole genome shotgun (WGS) entry which is preliminary data.</text>
</comment>
<dbReference type="AlphaFoldDB" id="A0A511N6S4"/>
<dbReference type="Proteomes" id="UP000321306">
    <property type="component" value="Unassembled WGS sequence"/>
</dbReference>
<protein>
    <recommendedName>
        <fullName evidence="3">DPH-type MB domain-containing protein</fullName>
    </recommendedName>
</protein>
<sequence length="95" mass="11177">MNGMYQAFCEACGEELLFTEQDLREFQDGDIITCDCCHTDLEIVKTDEGLELHRHVWMTTCPKCSEEFELTEEMLQKSLAQCPHCKYKFALEWEE</sequence>
<proteinExistence type="predicted"/>
<evidence type="ECO:0008006" key="3">
    <source>
        <dbReference type="Google" id="ProtNLM"/>
    </source>
</evidence>
<reference evidence="1 2" key="1">
    <citation type="submission" date="2019-07" db="EMBL/GenBank/DDBJ databases">
        <title>Whole genome shotgun sequence of Deinococcus cellulosilyticus NBRC 106333.</title>
        <authorList>
            <person name="Hosoyama A."/>
            <person name="Uohara A."/>
            <person name="Ohji S."/>
            <person name="Ichikawa N."/>
        </authorList>
    </citation>
    <scope>NUCLEOTIDE SEQUENCE [LARGE SCALE GENOMIC DNA]</scope>
    <source>
        <strain evidence="1 2">NBRC 106333</strain>
    </source>
</reference>
<organism evidence="1 2">
    <name type="scientific">Deinococcus cellulosilyticus (strain DSM 18568 / NBRC 106333 / KACC 11606 / 5516J-15)</name>
    <dbReference type="NCBI Taxonomy" id="1223518"/>
    <lineage>
        <taxon>Bacteria</taxon>
        <taxon>Thermotogati</taxon>
        <taxon>Deinococcota</taxon>
        <taxon>Deinococci</taxon>
        <taxon>Deinococcales</taxon>
        <taxon>Deinococcaceae</taxon>
        <taxon>Deinococcus</taxon>
    </lineage>
</organism>
<accession>A0A511N6S4</accession>
<dbReference type="Gene3D" id="2.20.28.160">
    <property type="match status" value="2"/>
</dbReference>